<gene>
    <name evidence="3" type="ORF">OXX778_LOCUS2603</name>
</gene>
<name>A0A813MUY4_9BILA</name>
<evidence type="ECO:0000313" key="3">
    <source>
        <dbReference type="EMBL" id="CAF0727309.1"/>
    </source>
</evidence>
<protein>
    <submittedName>
        <fullName evidence="3">Uncharacterized protein</fullName>
    </submittedName>
</protein>
<evidence type="ECO:0000256" key="1">
    <source>
        <dbReference type="SAM" id="Coils"/>
    </source>
</evidence>
<feature type="compositionally biased region" description="Basic and acidic residues" evidence="2">
    <location>
        <begin position="1333"/>
        <end position="1342"/>
    </location>
</feature>
<feature type="compositionally biased region" description="Low complexity" evidence="2">
    <location>
        <begin position="175"/>
        <end position="186"/>
    </location>
</feature>
<feature type="region of interest" description="Disordered" evidence="2">
    <location>
        <begin position="1275"/>
        <end position="1342"/>
    </location>
</feature>
<evidence type="ECO:0000313" key="4">
    <source>
        <dbReference type="Proteomes" id="UP000663879"/>
    </source>
</evidence>
<keyword evidence="4" id="KW-1185">Reference proteome</keyword>
<organism evidence="3 4">
    <name type="scientific">Brachionus calyciflorus</name>
    <dbReference type="NCBI Taxonomy" id="104777"/>
    <lineage>
        <taxon>Eukaryota</taxon>
        <taxon>Metazoa</taxon>
        <taxon>Spiralia</taxon>
        <taxon>Gnathifera</taxon>
        <taxon>Rotifera</taxon>
        <taxon>Eurotatoria</taxon>
        <taxon>Monogononta</taxon>
        <taxon>Pseudotrocha</taxon>
        <taxon>Ploima</taxon>
        <taxon>Brachionidae</taxon>
        <taxon>Brachionus</taxon>
    </lineage>
</organism>
<feature type="compositionally biased region" description="Low complexity" evidence="2">
    <location>
        <begin position="587"/>
        <end position="599"/>
    </location>
</feature>
<dbReference type="OrthoDB" id="10037475at2759"/>
<reference evidence="3" key="1">
    <citation type="submission" date="2021-02" db="EMBL/GenBank/DDBJ databases">
        <authorList>
            <person name="Nowell W R."/>
        </authorList>
    </citation>
    <scope>NUCLEOTIDE SEQUENCE</scope>
    <source>
        <strain evidence="3">Ploen Becks lab</strain>
    </source>
</reference>
<dbReference type="Proteomes" id="UP000663879">
    <property type="component" value="Unassembled WGS sequence"/>
</dbReference>
<accession>A0A813MUY4</accession>
<feature type="region of interest" description="Disordered" evidence="2">
    <location>
        <begin position="584"/>
        <end position="608"/>
    </location>
</feature>
<feature type="compositionally biased region" description="Polar residues" evidence="2">
    <location>
        <begin position="1318"/>
        <end position="1329"/>
    </location>
</feature>
<feature type="region of interest" description="Disordered" evidence="2">
    <location>
        <begin position="914"/>
        <end position="1000"/>
    </location>
</feature>
<comment type="caution">
    <text evidence="3">The sequence shown here is derived from an EMBL/GenBank/DDBJ whole genome shotgun (WGS) entry which is preliminary data.</text>
</comment>
<feature type="coiled-coil region" evidence="1">
    <location>
        <begin position="786"/>
        <end position="813"/>
    </location>
</feature>
<feature type="region of interest" description="Disordered" evidence="2">
    <location>
        <begin position="166"/>
        <end position="191"/>
    </location>
</feature>
<feature type="region of interest" description="Disordered" evidence="2">
    <location>
        <begin position="1396"/>
        <end position="1430"/>
    </location>
</feature>
<evidence type="ECO:0000256" key="2">
    <source>
        <dbReference type="SAM" id="MobiDB-lite"/>
    </source>
</evidence>
<sequence length="1801" mass="209101">MSKSDFKEAQEKSIIKRNSILRPDIHKQINELLDQDYRLSPDKIITNVDRINFNKIDKMNPPQYTQHHHYPNQYENSKNNLISLNIKNPRVTKYTDIQIQTDLSFKDIKARGDINPVFSDVEILGFTYMTEQERIDYMKSLMSDDYPIEKFEYDPCCDFASFSRDNDLSRDNSRSRSNSSQRINKNQINETRSIASQTLFTSKSDQNQSTQTIFEYTSPSGSSESSPMHNLVIAKTKTTIKSDPDNNGYNKIKERFSIKNKQENEPFEYNQTSEYKIDNGKSELVKSTLDLSKPKEKIDDKKKLVKSTMEMTSVINNKTTVTGISVKDAPERFTIQIINPNESEYIDKSLIEDSYISSRASSPLTLDKKLTEDLYDPNDFKLKLKPFNLKCDDEKVLKERDNGFNSAPSNNSSIRSRVLDPAPRPILQSTPDLSFKKNITNTPPNPPKKVLSDKNILNHPELNDLYKFSVHQVPKMFRYEAKEFNSQIPQTKNFNLPESLRKKLNQTEMVVVKDGQNKLNVSQKSIIKSRNPSQSSQKQVKIVDFNIEDNEMIDIDFDSYDKPTIKQVVKEIEVPIDENLHVERASFRSNSSSTTSSTRPEIKERKKMPTNNTQALSEVKNFNSNQQQSFESLKQRLLSKNQIDVNDGDVIPKPDILNQNHNISKNEIISNSTSKEKNMNEILPKPKIRVFSQSPTRNSKAKNTELTRSHENLHINSDNEFNSSGIFSPLKYEKKIQKVENFSVNFLPKTKMEKLIEANIEKEYKKALKRTEYRNQRIPEIIKLFNSEKEKNLKSLEEELRLLMRKAKIDEELIRDYESVLELEAPNSYNKNLSLSKNVNKNKFKKDNFKSSNRTLESGYSSCEDSLSDLKKDEYIPNIKPRNENIISMLRKIEMDRQNILKLDSYENYPEKKDLKNANYKTRKVPNSQGSGSGSNRSAVSNQNTLNNSVFSSPPNSTASSMRNPNGNDDSDDDEERRKKKNVLDNRRNVNQKEPSRKSITYVEEEDLENVDLSEYSLEQDSETGEAILVNLKTNESYVVLVKNWRESPNSFYIAEPDINTNDMDVFVDERTNRRFVIDPKTNRRYFLISLDSIKKLGNNLEKIEDSDQVIRMKYDEENEDNQLEFDYVEQSELSNVNLDDFAMYEDENSGEIILTSRKNTKKRWIILPNNWKTENSAYIDEDDINLVEMDVYQDTQTKRKYVIDDKTGQRFYLIPKFRQDIRNFMNLKENEEKSIDKNSPNSSVKPRNLTLKIGGESIENLENEPSNLRLREIETKTPTRVRFDPNLPSTRSLSPKSNDKNSKIIIKQPGKPGHLIRTNSPGNNNQQKPPRKVSEQRLKQEQARKLALAKIKQDASRQAFFQQKLPDVGKLWMHQLLINKTNKEKQIDNMLKAYNSSSNLSDDSDSRDSSLRKPWRSLNHLNDPTVNRDENGQEILDRKRLAEIQIYGYDKFDKSKKKRNIFEEEEKLKKSFNCVPIQNYNNNDSFGGFENYPFIRGVLTEDFVESKEYHPVQMNKHYRALVPHTKLNLRQQFLTSPRYLKPTWDDILKQSKGMQPRFIIINDDELILTKNRECNIYVQYEYPNDAVLGANKAYQLMLPDRGPTNPARPLMISPAKLSKQLEQKQPSKSEYALREAPVYVYHQNGNAFYENLAQYLAGNQPKLSPKTARKILQFSDLKEFEDYLASKLTREEANRLSKLSGEEIISIDGVKEILNTVRDRKATNGEELYYHKNCEYDPLRPFENERFDDETKEYEIGGTKVKSTFIGFDKNGDAKKVKFEDLPKNLANIVSEANSQDSKK</sequence>
<feature type="compositionally biased region" description="Polar residues" evidence="2">
    <location>
        <begin position="936"/>
        <end position="968"/>
    </location>
</feature>
<proteinExistence type="predicted"/>
<keyword evidence="1" id="KW-0175">Coiled coil</keyword>
<dbReference type="EMBL" id="CAJNOC010000208">
    <property type="protein sequence ID" value="CAF0727309.1"/>
    <property type="molecule type" value="Genomic_DNA"/>
</dbReference>
<feature type="compositionally biased region" description="Basic and acidic residues" evidence="2">
    <location>
        <begin position="1275"/>
        <end position="1284"/>
    </location>
</feature>